<sequence length="55" mass="6115">MIVEKFKVLLYLKKSEPDKTGKARSWYGSPSTARWRSSAASSPVPPGYGTRVRAD</sequence>
<reference evidence="2 3" key="1">
    <citation type="submission" date="2019-09" db="EMBL/GenBank/DDBJ databases">
        <title>Commensal-derived Metabolites Govern Vibrio cholerae Pathogenesis in Host.</title>
        <authorList>
            <person name="Yoon S.S."/>
            <person name="Yoon M.Y."/>
        </authorList>
    </citation>
    <scope>NUCLEOTIDE SEQUENCE [LARGE SCALE GENOMIC DNA]</scope>
    <source>
        <strain evidence="2 3">VIC01</strain>
    </source>
</reference>
<evidence type="ECO:0000313" key="3">
    <source>
        <dbReference type="Proteomes" id="UP000326091"/>
    </source>
</evidence>
<dbReference type="EMBL" id="CP043529">
    <property type="protein sequence ID" value="QEW37224.1"/>
    <property type="molecule type" value="Genomic_DNA"/>
</dbReference>
<organism evidence="2 3">
    <name type="scientific">Phocaeicola vulgatus</name>
    <name type="common">Bacteroides vulgatus</name>
    <dbReference type="NCBI Taxonomy" id="821"/>
    <lineage>
        <taxon>Bacteria</taxon>
        <taxon>Pseudomonadati</taxon>
        <taxon>Bacteroidota</taxon>
        <taxon>Bacteroidia</taxon>
        <taxon>Bacteroidales</taxon>
        <taxon>Bacteroidaceae</taxon>
        <taxon>Phocaeicola</taxon>
    </lineage>
</organism>
<proteinExistence type="predicted"/>
<feature type="compositionally biased region" description="Low complexity" evidence="1">
    <location>
        <begin position="29"/>
        <end position="42"/>
    </location>
</feature>
<protein>
    <submittedName>
        <fullName evidence="2">Uncharacterized protein</fullName>
    </submittedName>
</protein>
<gene>
    <name evidence="2" type="ORF">VIC01_02803</name>
</gene>
<dbReference type="Proteomes" id="UP000326091">
    <property type="component" value="Chromosome"/>
</dbReference>
<feature type="region of interest" description="Disordered" evidence="1">
    <location>
        <begin position="17"/>
        <end position="55"/>
    </location>
</feature>
<name>A0A5P3AVX3_PHOVU</name>
<evidence type="ECO:0000313" key="2">
    <source>
        <dbReference type="EMBL" id="QEW37224.1"/>
    </source>
</evidence>
<dbReference type="AlphaFoldDB" id="A0A5P3AVX3"/>
<evidence type="ECO:0000256" key="1">
    <source>
        <dbReference type="SAM" id="MobiDB-lite"/>
    </source>
</evidence>
<accession>A0A5P3AVX3</accession>